<evidence type="ECO:0000256" key="1">
    <source>
        <dbReference type="SAM" id="MobiDB-lite"/>
    </source>
</evidence>
<proteinExistence type="predicted"/>
<sequence length="51" mass="5082">MSGAASVEATSGRVELTDVGENASVEVQSGDVGVTGVRGTPPCGRHRGPSR</sequence>
<evidence type="ECO:0000313" key="2">
    <source>
        <dbReference type="EMBL" id="MFC7618240.1"/>
    </source>
</evidence>
<dbReference type="Proteomes" id="UP001596512">
    <property type="component" value="Unassembled WGS sequence"/>
</dbReference>
<evidence type="ECO:0000313" key="3">
    <source>
        <dbReference type="Proteomes" id="UP001596512"/>
    </source>
</evidence>
<comment type="caution">
    <text evidence="2">The sequence shown here is derived from an EMBL/GenBank/DDBJ whole genome shotgun (WGS) entry which is preliminary data.</text>
</comment>
<accession>A0ABW2TWF7</accession>
<name>A0ABW2TWF7_9PSEU</name>
<protein>
    <recommendedName>
        <fullName evidence="4">Adhesin</fullName>
    </recommendedName>
</protein>
<feature type="region of interest" description="Disordered" evidence="1">
    <location>
        <begin position="1"/>
        <end position="51"/>
    </location>
</feature>
<organism evidence="2 3">
    <name type="scientific">Actinokineospora soli</name>
    <dbReference type="NCBI Taxonomy" id="1048753"/>
    <lineage>
        <taxon>Bacteria</taxon>
        <taxon>Bacillati</taxon>
        <taxon>Actinomycetota</taxon>
        <taxon>Actinomycetes</taxon>
        <taxon>Pseudonocardiales</taxon>
        <taxon>Pseudonocardiaceae</taxon>
        <taxon>Actinokineospora</taxon>
    </lineage>
</organism>
<evidence type="ECO:0008006" key="4">
    <source>
        <dbReference type="Google" id="ProtNLM"/>
    </source>
</evidence>
<reference evidence="3" key="1">
    <citation type="journal article" date="2019" name="Int. J. Syst. Evol. Microbiol.">
        <title>The Global Catalogue of Microorganisms (GCM) 10K type strain sequencing project: providing services to taxonomists for standard genome sequencing and annotation.</title>
        <authorList>
            <consortium name="The Broad Institute Genomics Platform"/>
            <consortium name="The Broad Institute Genome Sequencing Center for Infectious Disease"/>
            <person name="Wu L."/>
            <person name="Ma J."/>
        </authorList>
    </citation>
    <scope>NUCLEOTIDE SEQUENCE [LARGE SCALE GENOMIC DNA]</scope>
    <source>
        <strain evidence="3">JCM 17695</strain>
    </source>
</reference>
<dbReference type="EMBL" id="JBHTEY010000004">
    <property type="protein sequence ID" value="MFC7618240.1"/>
    <property type="molecule type" value="Genomic_DNA"/>
</dbReference>
<gene>
    <name evidence="2" type="ORF">ACFQV2_37550</name>
</gene>
<keyword evidence="3" id="KW-1185">Reference proteome</keyword>